<reference evidence="1 2" key="2">
    <citation type="journal article" date="2019" name="G3 (Bethesda)">
        <title>Hybrid Assembly of the Genome of the Entomopathogenic Nematode Steinernema carpocapsae Identifies the X-Chromosome.</title>
        <authorList>
            <person name="Serra L."/>
            <person name="Macchietto M."/>
            <person name="Macias-Munoz A."/>
            <person name="McGill C.J."/>
            <person name="Rodriguez I.M."/>
            <person name="Rodriguez B."/>
            <person name="Murad R."/>
            <person name="Mortazavi A."/>
        </authorList>
    </citation>
    <scope>NUCLEOTIDE SEQUENCE [LARGE SCALE GENOMIC DNA]</scope>
    <source>
        <strain evidence="1 2">ALL</strain>
    </source>
</reference>
<dbReference type="AlphaFoldDB" id="A0A4V5ZZH5"/>
<proteinExistence type="predicted"/>
<reference evidence="1 2" key="1">
    <citation type="journal article" date="2015" name="Genome Biol.">
        <title>Comparative genomics of Steinernema reveals deeply conserved gene regulatory networks.</title>
        <authorList>
            <person name="Dillman A.R."/>
            <person name="Macchietto M."/>
            <person name="Porter C.F."/>
            <person name="Rogers A."/>
            <person name="Williams B."/>
            <person name="Antoshechkin I."/>
            <person name="Lee M.M."/>
            <person name="Goodwin Z."/>
            <person name="Lu X."/>
            <person name="Lewis E.E."/>
            <person name="Goodrich-Blair H."/>
            <person name="Stock S.P."/>
            <person name="Adams B.J."/>
            <person name="Sternberg P.W."/>
            <person name="Mortazavi A."/>
        </authorList>
    </citation>
    <scope>NUCLEOTIDE SEQUENCE [LARGE SCALE GENOMIC DNA]</scope>
    <source>
        <strain evidence="1 2">ALL</strain>
    </source>
</reference>
<gene>
    <name evidence="1" type="ORF">L596_023731</name>
</gene>
<protein>
    <submittedName>
        <fullName evidence="1">Uncharacterized protein</fullName>
    </submittedName>
</protein>
<name>A0A4V5ZZH5_STECR</name>
<evidence type="ECO:0000313" key="2">
    <source>
        <dbReference type="Proteomes" id="UP000298663"/>
    </source>
</evidence>
<sequence length="88" mass="10088">MRNWRVLYELESANLEDFEAKLKKTFNAETAWKAVINAVRSYHPDGVFRVPFRPILIVFPVPPKNRGSLGPCCEVGDHNRRENAGLFS</sequence>
<dbReference type="EMBL" id="AZBU02000008">
    <property type="protein sequence ID" value="TKR67605.1"/>
    <property type="molecule type" value="Genomic_DNA"/>
</dbReference>
<keyword evidence="2" id="KW-1185">Reference proteome</keyword>
<dbReference type="Proteomes" id="UP000298663">
    <property type="component" value="Unassembled WGS sequence"/>
</dbReference>
<comment type="caution">
    <text evidence="1">The sequence shown here is derived from an EMBL/GenBank/DDBJ whole genome shotgun (WGS) entry which is preliminary data.</text>
</comment>
<evidence type="ECO:0000313" key="1">
    <source>
        <dbReference type="EMBL" id="TKR67605.1"/>
    </source>
</evidence>
<accession>A0A4V5ZZH5</accession>
<organism evidence="1 2">
    <name type="scientific">Steinernema carpocapsae</name>
    <name type="common">Entomopathogenic nematode</name>
    <dbReference type="NCBI Taxonomy" id="34508"/>
    <lineage>
        <taxon>Eukaryota</taxon>
        <taxon>Metazoa</taxon>
        <taxon>Ecdysozoa</taxon>
        <taxon>Nematoda</taxon>
        <taxon>Chromadorea</taxon>
        <taxon>Rhabditida</taxon>
        <taxon>Tylenchina</taxon>
        <taxon>Panagrolaimomorpha</taxon>
        <taxon>Strongyloidoidea</taxon>
        <taxon>Steinernematidae</taxon>
        <taxon>Steinernema</taxon>
    </lineage>
</organism>